<dbReference type="Proteomes" id="UP001345963">
    <property type="component" value="Unassembled WGS sequence"/>
</dbReference>
<gene>
    <name evidence="3" type="ORF">ATANTOWER_028471</name>
</gene>
<dbReference type="PANTHER" id="PTHR10877:SF134">
    <property type="entry name" value="POLYCYSTIN-1-LIKE PROTEIN 2"/>
    <property type="match status" value="1"/>
</dbReference>
<keyword evidence="2" id="KW-0812">Transmembrane</keyword>
<evidence type="ECO:0000256" key="2">
    <source>
        <dbReference type="SAM" id="Phobius"/>
    </source>
</evidence>
<feature type="transmembrane region" description="Helical" evidence="2">
    <location>
        <begin position="6"/>
        <end position="24"/>
    </location>
</feature>
<evidence type="ECO:0000313" key="4">
    <source>
        <dbReference type="Proteomes" id="UP001345963"/>
    </source>
</evidence>
<feature type="region of interest" description="Disordered" evidence="1">
    <location>
        <begin position="410"/>
        <end position="440"/>
    </location>
</feature>
<feature type="region of interest" description="Disordered" evidence="1">
    <location>
        <begin position="29"/>
        <end position="56"/>
    </location>
</feature>
<protein>
    <submittedName>
        <fullName evidence="3">Uncharacterized protein</fullName>
    </submittedName>
</protein>
<dbReference type="PANTHER" id="PTHR10877">
    <property type="entry name" value="POLYCYSTIN FAMILY MEMBER"/>
    <property type="match status" value="1"/>
</dbReference>
<evidence type="ECO:0000313" key="3">
    <source>
        <dbReference type="EMBL" id="MED6237585.1"/>
    </source>
</evidence>
<sequence length="440" mass="49612">MVGIQSSIIMFPINLLIVSIFRNTHPREKTAKAEGLKQGNTVKVSPSQTTSPHKEIKHITPDTVIKDIKRITQSLSKAMKSPMPHFELHPGQQADINTLLSLVEDIIRHQNKTAGDFYSNCSKKDTNMILSLGAVNLQENSLWGSPEKTSEEAQKKSNNSLYLYKQLGHVEKALRLLGPSRFPNTSSYNRAMQQVQGIKSHLESLLNGDQVNRSPSPEDSISSSAEKKRCQGGLPWWFVFVGWILVIATSTVSGYFTMMYGLTYGKDQSINWLISVVVSFFESLFITQPLKVLGFAAFFALVLKKVDQEEFGEPQIDENLIHPDDPDVVRVARRDSTCSFYQPPPPTDIVRMRKNVIQEQKVFDLIREILGRVTLIAAIIIIIVRGESEPVWYCIPLNDSVPVRCTGKREERLSAMKPSSRTSYGSKNSRAHKEHQIRYP</sequence>
<dbReference type="EMBL" id="JAHUTI010016999">
    <property type="protein sequence ID" value="MED6237585.1"/>
    <property type="molecule type" value="Genomic_DNA"/>
</dbReference>
<comment type="caution">
    <text evidence="3">The sequence shown here is derived from an EMBL/GenBank/DDBJ whole genome shotgun (WGS) entry which is preliminary data.</text>
</comment>
<name>A0ABU7AJL2_9TELE</name>
<feature type="compositionally biased region" description="Polar residues" evidence="1">
    <location>
        <begin position="417"/>
        <end position="428"/>
    </location>
</feature>
<evidence type="ECO:0000256" key="1">
    <source>
        <dbReference type="SAM" id="MobiDB-lite"/>
    </source>
</evidence>
<keyword evidence="2" id="KW-1133">Transmembrane helix</keyword>
<organism evidence="3 4">
    <name type="scientific">Ataeniobius toweri</name>
    <dbReference type="NCBI Taxonomy" id="208326"/>
    <lineage>
        <taxon>Eukaryota</taxon>
        <taxon>Metazoa</taxon>
        <taxon>Chordata</taxon>
        <taxon>Craniata</taxon>
        <taxon>Vertebrata</taxon>
        <taxon>Euteleostomi</taxon>
        <taxon>Actinopterygii</taxon>
        <taxon>Neopterygii</taxon>
        <taxon>Teleostei</taxon>
        <taxon>Neoteleostei</taxon>
        <taxon>Acanthomorphata</taxon>
        <taxon>Ovalentaria</taxon>
        <taxon>Atherinomorphae</taxon>
        <taxon>Cyprinodontiformes</taxon>
        <taxon>Goodeidae</taxon>
        <taxon>Ataeniobius</taxon>
    </lineage>
</organism>
<feature type="transmembrane region" description="Helical" evidence="2">
    <location>
        <begin position="236"/>
        <end position="258"/>
    </location>
</feature>
<feature type="transmembrane region" description="Helical" evidence="2">
    <location>
        <begin position="270"/>
        <end position="303"/>
    </location>
</feature>
<keyword evidence="2" id="KW-0472">Membrane</keyword>
<reference evidence="3 4" key="1">
    <citation type="submission" date="2021-07" db="EMBL/GenBank/DDBJ databases">
        <authorList>
            <person name="Palmer J.M."/>
        </authorList>
    </citation>
    <scope>NUCLEOTIDE SEQUENCE [LARGE SCALE GENOMIC DNA]</scope>
    <source>
        <strain evidence="3 4">AT_MEX2019</strain>
        <tissue evidence="3">Muscle</tissue>
    </source>
</reference>
<proteinExistence type="predicted"/>
<accession>A0ABU7AJL2</accession>
<keyword evidence="4" id="KW-1185">Reference proteome</keyword>
<dbReference type="InterPro" id="IPR051223">
    <property type="entry name" value="Polycystin"/>
</dbReference>
<feature type="compositionally biased region" description="Polar residues" evidence="1">
    <location>
        <begin position="38"/>
        <end position="51"/>
    </location>
</feature>